<dbReference type="Pfam" id="PF13578">
    <property type="entry name" value="Methyltransf_24"/>
    <property type="match status" value="1"/>
</dbReference>
<dbReference type="Proteomes" id="UP000321635">
    <property type="component" value="Unassembled WGS sequence"/>
</dbReference>
<dbReference type="GO" id="GO:0032259">
    <property type="term" value="P:methylation"/>
    <property type="evidence" value="ECO:0007669"/>
    <property type="project" value="UniProtKB-KW"/>
</dbReference>
<comment type="caution">
    <text evidence="4">The sequence shown here is derived from an EMBL/GenBank/DDBJ whole genome shotgun (WGS) entry which is preliminary data.</text>
</comment>
<evidence type="ECO:0000256" key="3">
    <source>
        <dbReference type="ARBA" id="ARBA00022691"/>
    </source>
</evidence>
<organism evidence="4 5">
    <name type="scientific">Acetobacter nitrogenifigens DSM 23921 = NBRC 105050</name>
    <dbReference type="NCBI Taxonomy" id="1120919"/>
    <lineage>
        <taxon>Bacteria</taxon>
        <taxon>Pseudomonadati</taxon>
        <taxon>Pseudomonadota</taxon>
        <taxon>Alphaproteobacteria</taxon>
        <taxon>Acetobacterales</taxon>
        <taxon>Acetobacteraceae</taxon>
        <taxon>Acetobacter</taxon>
    </lineage>
</organism>
<dbReference type="PANTHER" id="PTHR43167:SF1">
    <property type="entry name" value="PUTATIVE (AFU_ORTHOLOGUE AFUA_6G01830)-RELATED"/>
    <property type="match status" value="1"/>
</dbReference>
<dbReference type="Gene3D" id="3.40.50.150">
    <property type="entry name" value="Vaccinia Virus protein VP39"/>
    <property type="match status" value="1"/>
</dbReference>
<reference evidence="4 5" key="1">
    <citation type="submission" date="2019-07" db="EMBL/GenBank/DDBJ databases">
        <title>Whole genome shotgun sequence of Acetobacter nitrogenifigens NBRC 105050.</title>
        <authorList>
            <person name="Hosoyama A."/>
            <person name="Uohara A."/>
            <person name="Ohji S."/>
            <person name="Ichikawa N."/>
        </authorList>
    </citation>
    <scope>NUCLEOTIDE SEQUENCE [LARGE SCALE GENOMIC DNA]</scope>
    <source>
        <strain evidence="4 5">NBRC 105050</strain>
    </source>
</reference>
<dbReference type="GO" id="GO:0008171">
    <property type="term" value="F:O-methyltransferase activity"/>
    <property type="evidence" value="ECO:0007669"/>
    <property type="project" value="InterPro"/>
</dbReference>
<keyword evidence="3" id="KW-0949">S-adenosyl-L-methionine</keyword>
<name>A0A511XEN8_9PROT</name>
<evidence type="ECO:0000256" key="2">
    <source>
        <dbReference type="ARBA" id="ARBA00022679"/>
    </source>
</evidence>
<keyword evidence="5" id="KW-1185">Reference proteome</keyword>
<dbReference type="OrthoDB" id="9799672at2"/>
<evidence type="ECO:0008006" key="6">
    <source>
        <dbReference type="Google" id="ProtNLM"/>
    </source>
</evidence>
<dbReference type="RefSeq" id="WP_035376835.1">
    <property type="nucleotide sequence ID" value="NZ_AUBI01000022.1"/>
</dbReference>
<dbReference type="STRING" id="1120919.GCA_000429165_03480"/>
<evidence type="ECO:0000256" key="1">
    <source>
        <dbReference type="ARBA" id="ARBA00022603"/>
    </source>
</evidence>
<accession>A0A511XEN8</accession>
<protein>
    <recommendedName>
        <fullName evidence="6">O-methyltransferase</fullName>
    </recommendedName>
</protein>
<dbReference type="EMBL" id="BJYF01000036">
    <property type="protein sequence ID" value="GEN61416.1"/>
    <property type="molecule type" value="Genomic_DNA"/>
</dbReference>
<dbReference type="PANTHER" id="PTHR43167">
    <property type="entry name" value="PUTATIVE (AFU_ORTHOLOGUE AFUA_6G01830)-RELATED"/>
    <property type="match status" value="1"/>
</dbReference>
<evidence type="ECO:0000313" key="4">
    <source>
        <dbReference type="EMBL" id="GEN61416.1"/>
    </source>
</evidence>
<dbReference type="PROSITE" id="PS51682">
    <property type="entry name" value="SAM_OMT_I"/>
    <property type="match status" value="1"/>
</dbReference>
<dbReference type="InterPro" id="IPR002935">
    <property type="entry name" value="SAM_O-MeTrfase"/>
</dbReference>
<proteinExistence type="predicted"/>
<keyword evidence="1" id="KW-0489">Methyltransferase</keyword>
<dbReference type="InterPro" id="IPR029063">
    <property type="entry name" value="SAM-dependent_MTases_sf"/>
</dbReference>
<keyword evidence="2" id="KW-0808">Transferase</keyword>
<sequence length="227" mass="24590">MAPLTTSDNITTLTSTSVGPLLDRLFAQADAATSPAVKDLPRDELMRLAGSKTEYRTFYGLAKDLWLPVSRDTGKLLYMLARATWAKNIVEFGTSFGISTVHLASALRDNGGGRLITTEFEPSKVARAKEHLKEAELADLVEFREGDALITLANDLPDIIDLVLLDGAKPLYADILALLEPRLEAGALIVADNADRCPDYLARVRSTAAGYLSVPFAADVELSVRLN</sequence>
<dbReference type="AlphaFoldDB" id="A0A511XEN8"/>
<evidence type="ECO:0000313" key="5">
    <source>
        <dbReference type="Proteomes" id="UP000321635"/>
    </source>
</evidence>
<dbReference type="SUPFAM" id="SSF53335">
    <property type="entry name" value="S-adenosyl-L-methionine-dependent methyltransferases"/>
    <property type="match status" value="1"/>
</dbReference>
<gene>
    <name evidence="4" type="ORF">ANI02nite_33000</name>
</gene>